<dbReference type="KEGG" id="cfc:CFLV_08420"/>
<dbReference type="Pfam" id="PF12270">
    <property type="entry name" value="Cyt_c_ox_IV"/>
    <property type="match status" value="1"/>
</dbReference>
<evidence type="ECO:0000313" key="14">
    <source>
        <dbReference type="Proteomes" id="UP000185479"/>
    </source>
</evidence>
<dbReference type="STRING" id="28028.CFLV_08420"/>
<evidence type="ECO:0000313" key="15">
    <source>
        <dbReference type="Proteomes" id="UP000315353"/>
    </source>
</evidence>
<feature type="transmembrane region" description="Helical" evidence="11">
    <location>
        <begin position="7"/>
        <end position="28"/>
    </location>
</feature>
<evidence type="ECO:0000256" key="10">
    <source>
        <dbReference type="PIRNR" id="PIRNR017385"/>
    </source>
</evidence>
<proteinExistence type="inferred from homology"/>
<evidence type="ECO:0000256" key="1">
    <source>
        <dbReference type="ARBA" id="ARBA00002536"/>
    </source>
</evidence>
<comment type="similarity">
    <text evidence="3 10">Belongs to the cytochrome c oxidase bacterial subunit CtaF family.</text>
</comment>
<organism evidence="12 14">
    <name type="scientific">Corynebacterium flavescens</name>
    <dbReference type="NCBI Taxonomy" id="28028"/>
    <lineage>
        <taxon>Bacteria</taxon>
        <taxon>Bacillati</taxon>
        <taxon>Actinomycetota</taxon>
        <taxon>Actinomycetes</taxon>
        <taxon>Mycobacteriales</taxon>
        <taxon>Corynebacteriaceae</taxon>
        <taxon>Corynebacterium</taxon>
    </lineage>
</organism>
<evidence type="ECO:0000256" key="8">
    <source>
        <dbReference type="ARBA" id="ARBA00023136"/>
    </source>
</evidence>
<dbReference type="EC" id="7.1.1.9" evidence="10"/>
<reference evidence="12 14" key="1">
    <citation type="submission" date="2014-08" db="EMBL/GenBank/DDBJ databases">
        <title>Complete genome sequence of Corynebacterium flavescens OJ8(T)(=DSM 20296(T)), isolated from cheese.</title>
        <authorList>
            <person name="Ruckert C."/>
            <person name="Albersmeier A."/>
            <person name="Winkler A."/>
            <person name="Kalinowski J."/>
        </authorList>
    </citation>
    <scope>NUCLEOTIDE SEQUENCE [LARGE SCALE GENOMIC DNA]</scope>
    <source>
        <strain evidence="12 14">OJ8</strain>
    </source>
</reference>
<accession>A0A1L7CMZ1</accession>
<evidence type="ECO:0000256" key="4">
    <source>
        <dbReference type="ARBA" id="ARBA00022475"/>
    </source>
</evidence>
<evidence type="ECO:0000256" key="6">
    <source>
        <dbReference type="ARBA" id="ARBA00022967"/>
    </source>
</evidence>
<evidence type="ECO:0000256" key="2">
    <source>
        <dbReference type="ARBA" id="ARBA00004651"/>
    </source>
</evidence>
<comment type="function">
    <text evidence="1 10">Part of cytochrome c oxidase, its function is unknown.</text>
</comment>
<evidence type="ECO:0000256" key="5">
    <source>
        <dbReference type="ARBA" id="ARBA00022692"/>
    </source>
</evidence>
<comment type="subunit">
    <text evidence="10">Associates with subunits I, II and III to form cytochrome c oxidase.</text>
</comment>
<feature type="transmembrane region" description="Helical" evidence="11">
    <location>
        <begin position="111"/>
        <end position="134"/>
    </location>
</feature>
<dbReference type="GO" id="GO:0005886">
    <property type="term" value="C:plasma membrane"/>
    <property type="evidence" value="ECO:0007669"/>
    <property type="project" value="UniProtKB-SubCell"/>
</dbReference>
<dbReference type="RefSeq" id="WP_075730147.1">
    <property type="nucleotide sequence ID" value="NZ_BJNB01000013.1"/>
</dbReference>
<dbReference type="InterPro" id="IPR021050">
    <property type="entry name" value="Cyt_c_oxidase_su4_actinobac"/>
</dbReference>
<dbReference type="Proteomes" id="UP000315353">
    <property type="component" value="Unassembled WGS sequence"/>
</dbReference>
<keyword evidence="7 11" id="KW-1133">Transmembrane helix</keyword>
<keyword evidence="8 10" id="KW-0472">Membrane</keyword>
<gene>
    <name evidence="13" type="primary">ctaF</name>
    <name evidence="13" type="ORF">CFL01nite_10680</name>
    <name evidence="12" type="ORF">CFLV_08420</name>
</gene>
<keyword evidence="4 10" id="KW-1003">Cell membrane</keyword>
<evidence type="ECO:0000313" key="13">
    <source>
        <dbReference type="EMBL" id="GEB97573.1"/>
    </source>
</evidence>
<evidence type="ECO:0000256" key="3">
    <source>
        <dbReference type="ARBA" id="ARBA00006870"/>
    </source>
</evidence>
<evidence type="ECO:0000256" key="9">
    <source>
        <dbReference type="ARBA" id="ARBA00047816"/>
    </source>
</evidence>
<evidence type="ECO:0000313" key="12">
    <source>
        <dbReference type="EMBL" id="APT87217.1"/>
    </source>
</evidence>
<evidence type="ECO:0000256" key="11">
    <source>
        <dbReference type="SAM" id="Phobius"/>
    </source>
</evidence>
<reference evidence="13 15" key="2">
    <citation type="submission" date="2019-06" db="EMBL/GenBank/DDBJ databases">
        <title>Whole genome shotgun sequence of Corynebacterium flavescens NBRC 14136.</title>
        <authorList>
            <person name="Hosoyama A."/>
            <person name="Uohara A."/>
            <person name="Ohji S."/>
            <person name="Ichikawa N."/>
        </authorList>
    </citation>
    <scope>NUCLEOTIDE SEQUENCE [LARGE SCALE GENOMIC DNA]</scope>
    <source>
        <strain evidence="13 15">NBRC 14136</strain>
    </source>
</reference>
<dbReference type="AlphaFoldDB" id="A0A1L7CMZ1"/>
<dbReference type="Proteomes" id="UP000185479">
    <property type="component" value="Chromosome"/>
</dbReference>
<dbReference type="GeneID" id="82880738"/>
<comment type="catalytic activity">
    <reaction evidence="9 10">
        <text>4 Fe(II)-[cytochrome c] + O2 + 8 H(+)(in) = 4 Fe(III)-[cytochrome c] + 2 H2O + 4 H(+)(out)</text>
        <dbReference type="Rhea" id="RHEA:11436"/>
        <dbReference type="Rhea" id="RHEA-COMP:10350"/>
        <dbReference type="Rhea" id="RHEA-COMP:14399"/>
        <dbReference type="ChEBI" id="CHEBI:15377"/>
        <dbReference type="ChEBI" id="CHEBI:15378"/>
        <dbReference type="ChEBI" id="CHEBI:15379"/>
        <dbReference type="ChEBI" id="CHEBI:29033"/>
        <dbReference type="ChEBI" id="CHEBI:29034"/>
        <dbReference type="EC" id="7.1.1.9"/>
    </reaction>
</comment>
<protein>
    <recommendedName>
        <fullName evidence="10">Cytochrome c oxidase polypeptide 4</fullName>
        <ecNumber evidence="10">7.1.1.9</ecNumber>
    </recommendedName>
    <alternativeName>
        <fullName evidence="10">Cytochrome aa3 subunit 4</fullName>
    </alternativeName>
    <alternativeName>
        <fullName evidence="10">Cytochrome c oxidase polypeptide IV</fullName>
    </alternativeName>
</protein>
<comment type="subcellular location">
    <subcellularLocation>
        <location evidence="2">Cell membrane</location>
        <topology evidence="2">Multi-pass membrane protein</topology>
    </subcellularLocation>
</comment>
<evidence type="ECO:0000256" key="7">
    <source>
        <dbReference type="ARBA" id="ARBA00022989"/>
    </source>
</evidence>
<dbReference type="EMBL" id="BJNB01000013">
    <property type="protein sequence ID" value="GEB97573.1"/>
    <property type="molecule type" value="Genomic_DNA"/>
</dbReference>
<dbReference type="EMBL" id="CP009246">
    <property type="protein sequence ID" value="APT87217.1"/>
    <property type="molecule type" value="Genomic_DNA"/>
</dbReference>
<feature type="transmembrane region" description="Helical" evidence="11">
    <location>
        <begin position="40"/>
        <end position="62"/>
    </location>
</feature>
<dbReference type="OrthoDB" id="5244617at2"/>
<keyword evidence="6 10" id="KW-1278">Translocase</keyword>
<name>A0A1L7CMZ1_CORFL</name>
<dbReference type="GO" id="GO:0022900">
    <property type="term" value="P:electron transport chain"/>
    <property type="evidence" value="ECO:0007669"/>
    <property type="project" value="InterPro"/>
</dbReference>
<feature type="transmembrane region" description="Helical" evidence="11">
    <location>
        <begin position="83"/>
        <end position="105"/>
    </location>
</feature>
<keyword evidence="5 11" id="KW-0812">Transmembrane</keyword>
<sequence>MRATSMVFYSLATYLFVSLIVYIFGLNLVKDDGYLYGPEWAGIVALALSFLLCIMLGVYLHFTDKRVDIAPEDWEEAETEDGAGILGFFSPSSIWPLAMTGSVAVLGLGIIFLYFWLIALGAVCLIASVTGLSLQYGLPKEKH</sequence>
<dbReference type="PIRSF" id="PIRSF017385">
    <property type="entry name" value="CtaF"/>
    <property type="match status" value="1"/>
</dbReference>
<dbReference type="GO" id="GO:0004129">
    <property type="term" value="F:cytochrome-c oxidase activity"/>
    <property type="evidence" value="ECO:0007669"/>
    <property type="project" value="UniProtKB-EC"/>
</dbReference>
<keyword evidence="14" id="KW-1185">Reference proteome</keyword>